<keyword evidence="4" id="KW-1185">Reference proteome</keyword>
<feature type="domain" description="Acyl-protein synthetase LuxE" evidence="1">
    <location>
        <begin position="21"/>
        <end position="351"/>
    </location>
</feature>
<dbReference type="OrthoDB" id="3597198at2"/>
<dbReference type="Proteomes" id="UP000190130">
    <property type="component" value="Unassembled WGS sequence"/>
</dbReference>
<dbReference type="STRING" id="53254.SAMN05660750_01027"/>
<evidence type="ECO:0000313" key="3">
    <source>
        <dbReference type="EMBL" id="SKB50644.1"/>
    </source>
</evidence>
<reference evidence="2 4" key="1">
    <citation type="submission" date="2015-10" db="EMBL/GenBank/DDBJ databases">
        <title>Draft genome of Bosea thiooxidans.</title>
        <authorList>
            <person name="Wang X."/>
        </authorList>
    </citation>
    <scope>NUCLEOTIDE SEQUENCE [LARGE SCALE GENOMIC DNA]</scope>
    <source>
        <strain evidence="2 4">CGMCC 9174</strain>
    </source>
</reference>
<dbReference type="Gene3D" id="3.40.50.12780">
    <property type="entry name" value="N-terminal domain of ligase-like"/>
    <property type="match status" value="1"/>
</dbReference>
<dbReference type="Proteomes" id="UP000051562">
    <property type="component" value="Unassembled WGS sequence"/>
</dbReference>
<dbReference type="EMBL" id="FUYX01000002">
    <property type="protein sequence ID" value="SKB50644.1"/>
    <property type="molecule type" value="Genomic_DNA"/>
</dbReference>
<keyword evidence="2" id="KW-0436">Ligase</keyword>
<proteinExistence type="predicted"/>
<name>A0A0Q3L098_9HYPH</name>
<evidence type="ECO:0000313" key="5">
    <source>
        <dbReference type="Proteomes" id="UP000190130"/>
    </source>
</evidence>
<sequence length="358" mass="39187">MTQAEIIEALLAFIALPDASEAEFEAMALKVFAYQFRNNEPYRRFALQRGRTPLSVRRWRDIPAVPITAFKDLTLSCSPPEQAERVFMTSGTTQGVRGRSYHPTLAVWKRSMLRNFRKRFMRGRERLRMGILFPDETELPNSSLATYLSLAKRECGTPDSETFINATGLDLDRLLPALERAEASGEPYALLGASYSFVPVLDALAASGRRFALPEGSLILDTGGFKGQSRELGPDEFYDGLAAAFGVPRSSCINMYGMTELSSQLYDDGNAVCPSVKSGPHWIRSRVVDPLTGVDLPEGERGVIVHHDLAHFNCVSAILTEDAGEIVPGGFKLLGRVDGEDSKGCSVAVAEFLAAARG</sequence>
<dbReference type="Pfam" id="PF04443">
    <property type="entry name" value="LuxE"/>
    <property type="match status" value="1"/>
</dbReference>
<dbReference type="AlphaFoldDB" id="A0A0Q3L098"/>
<accession>A0A0Q3L098</accession>
<gene>
    <name evidence="2" type="ORF">ARD30_15300</name>
    <name evidence="3" type="ORF">SAMN05660750_01027</name>
</gene>
<dbReference type="GO" id="GO:0047474">
    <property type="term" value="F:long-chain fatty acid--protein ligase activity"/>
    <property type="evidence" value="ECO:0007669"/>
    <property type="project" value="InterPro"/>
</dbReference>
<dbReference type="RefSeq" id="WP_055728626.1">
    <property type="nucleotide sequence ID" value="NZ_FUYX01000002.1"/>
</dbReference>
<dbReference type="InterPro" id="IPR042099">
    <property type="entry name" value="ANL_N_sf"/>
</dbReference>
<dbReference type="GO" id="GO:0008218">
    <property type="term" value="P:bioluminescence"/>
    <property type="evidence" value="ECO:0007669"/>
    <property type="project" value="InterPro"/>
</dbReference>
<organism evidence="2 4">
    <name type="scientific">Bosea thiooxidans</name>
    <dbReference type="NCBI Taxonomy" id="53254"/>
    <lineage>
        <taxon>Bacteria</taxon>
        <taxon>Pseudomonadati</taxon>
        <taxon>Pseudomonadota</taxon>
        <taxon>Alphaproteobacteria</taxon>
        <taxon>Hyphomicrobiales</taxon>
        <taxon>Boseaceae</taxon>
        <taxon>Bosea</taxon>
    </lineage>
</organism>
<dbReference type="EMBL" id="LMAR01000043">
    <property type="protein sequence ID" value="KQK30068.1"/>
    <property type="molecule type" value="Genomic_DNA"/>
</dbReference>
<dbReference type="InterPro" id="IPR007534">
    <property type="entry name" value="LuxE"/>
</dbReference>
<evidence type="ECO:0000313" key="2">
    <source>
        <dbReference type="EMBL" id="KQK30068.1"/>
    </source>
</evidence>
<reference evidence="3 5" key="2">
    <citation type="submission" date="2017-02" db="EMBL/GenBank/DDBJ databases">
        <authorList>
            <person name="Peterson S.W."/>
        </authorList>
    </citation>
    <scope>NUCLEOTIDE SEQUENCE [LARGE SCALE GENOMIC DNA]</scope>
    <source>
        <strain evidence="3 5">DSM 9653</strain>
    </source>
</reference>
<evidence type="ECO:0000313" key="4">
    <source>
        <dbReference type="Proteomes" id="UP000051562"/>
    </source>
</evidence>
<evidence type="ECO:0000259" key="1">
    <source>
        <dbReference type="Pfam" id="PF04443"/>
    </source>
</evidence>
<protein>
    <submittedName>
        <fullName evidence="3">Acyl-protein synthetase, LuxE</fullName>
    </submittedName>
    <submittedName>
        <fullName evidence="2">Long-chain fatty acid--CoA ligase</fullName>
    </submittedName>
</protein>